<comment type="caution">
    <text evidence="6">The sequence shown here is derived from an EMBL/GenBank/DDBJ whole genome shotgun (WGS) entry which is preliminary data.</text>
</comment>
<dbReference type="InterPro" id="IPR011989">
    <property type="entry name" value="ARM-like"/>
</dbReference>
<dbReference type="Proteomes" id="UP000242450">
    <property type="component" value="Chromosome 24"/>
</dbReference>
<evidence type="ECO:0000313" key="7">
    <source>
        <dbReference type="Proteomes" id="UP000242450"/>
    </source>
</evidence>
<dbReference type="PANTHER" id="PTHR12696">
    <property type="entry name" value="TIP120"/>
    <property type="match status" value="1"/>
</dbReference>
<comment type="similarity">
    <text evidence="1">Belongs to the CAND family.</text>
</comment>
<feature type="region of interest" description="Disordered" evidence="4">
    <location>
        <begin position="131"/>
        <end position="162"/>
    </location>
</feature>
<keyword evidence="2" id="KW-0677">Repeat</keyword>
<sequence length="595" mass="67329">MATSDLMSELQKDSIQLDEDSERKVVKMLLRLLEDKNGEVQNLAVKWLGAPLGAFHASLLHCLLPQLSRAHLDRLVPLVEEFCNLDDDELRESCLQAFEAFLRKCPKEMGPHVPNVTSLCLQYVKHDPNYNYDSDEDEEQMETEDSEFSEQESEEEYSDDDDMSWKVRRAAAKCLAALIDSRPDLLPDFHCALAPALIHRFKEREENVKADVFGAYIVLLRQTRPPKGWLEVMEEPTQTSSNLQMLRGQVPLVMKALQRQLKDRSARARQGCFSLLTELAGVLPGSLAEHMPVLMEAEPRRQYLLLHSLREALGAAQPDSLKPYAEDIWALLFQRCEGAEEGTRGVVAECIGKLVLVNPSFLLPRFRKQLAAGEFMESLQDPDLNVRRATLAFFNSAVHNKPSLVRDLLEDILPFLYQETKIRRDLIREVEMGPFKHTVDDGLDVRKAAFECMYSLLESCLGQLDVCEFLNHLEDGLKDHYDIRMLTFIMLARLATLCPVPVLQRVDRLIEPLRATCTAKVKAGSVKQEFEKQDELKRSAMRAVAALLTIPEVGKSPIMADFSSQIRSNPELAALFESIQKDSVSAPSTDSMELS</sequence>
<feature type="compositionally biased region" description="Acidic residues" evidence="4">
    <location>
        <begin position="133"/>
        <end position="162"/>
    </location>
</feature>
<protein>
    <submittedName>
        <fullName evidence="6">CAND2</fullName>
    </submittedName>
</protein>
<accession>A0A212C963</accession>
<keyword evidence="7" id="KW-1185">Reference proteome</keyword>
<name>A0A212C963_CEREH</name>
<dbReference type="InterPro" id="IPR016024">
    <property type="entry name" value="ARM-type_fold"/>
</dbReference>
<dbReference type="Pfam" id="PF08623">
    <property type="entry name" value="TIP120"/>
    <property type="match status" value="1"/>
</dbReference>
<evidence type="ECO:0000256" key="3">
    <source>
        <dbReference type="ARBA" id="ARBA00022786"/>
    </source>
</evidence>
<proteinExistence type="inferred from homology"/>
<dbReference type="InterPro" id="IPR039852">
    <property type="entry name" value="CAND1/CAND2"/>
</dbReference>
<dbReference type="Gene3D" id="1.25.10.10">
    <property type="entry name" value="Leucine-rich Repeat Variant"/>
    <property type="match status" value="2"/>
</dbReference>
<dbReference type="GO" id="GO:0010265">
    <property type="term" value="P:SCF complex assembly"/>
    <property type="evidence" value="ECO:0007669"/>
    <property type="project" value="InterPro"/>
</dbReference>
<evidence type="ECO:0000256" key="1">
    <source>
        <dbReference type="ARBA" id="ARBA00007657"/>
    </source>
</evidence>
<evidence type="ECO:0000256" key="2">
    <source>
        <dbReference type="ARBA" id="ARBA00022737"/>
    </source>
</evidence>
<dbReference type="SUPFAM" id="SSF48371">
    <property type="entry name" value="ARM repeat"/>
    <property type="match status" value="1"/>
</dbReference>
<dbReference type="OrthoDB" id="6260732at2759"/>
<dbReference type="EMBL" id="MKHE01000024">
    <property type="protein sequence ID" value="OWK02533.1"/>
    <property type="molecule type" value="Genomic_DNA"/>
</dbReference>
<evidence type="ECO:0000256" key="4">
    <source>
        <dbReference type="SAM" id="MobiDB-lite"/>
    </source>
</evidence>
<keyword evidence="3" id="KW-0833">Ubl conjugation pathway</keyword>
<evidence type="ECO:0000313" key="6">
    <source>
        <dbReference type="EMBL" id="OWK02533.1"/>
    </source>
</evidence>
<dbReference type="AlphaFoldDB" id="A0A212C963"/>
<dbReference type="InterPro" id="IPR013932">
    <property type="entry name" value="TATA-bd_TIP120"/>
</dbReference>
<feature type="domain" description="TATA-binding protein interacting (TIP20)" evidence="5">
    <location>
        <begin position="404"/>
        <end position="566"/>
    </location>
</feature>
<gene>
    <name evidence="6" type="ORF">Celaphus_00010650</name>
</gene>
<reference evidence="6 7" key="1">
    <citation type="journal article" date="2018" name="Mol. Genet. Genomics">
        <title>The red deer Cervus elaphus genome CerEla1.0: sequencing, annotating, genes, and chromosomes.</title>
        <authorList>
            <person name="Bana N.A."/>
            <person name="Nyiri A."/>
            <person name="Nagy J."/>
            <person name="Frank K."/>
            <person name="Nagy T."/>
            <person name="Steger V."/>
            <person name="Schiller M."/>
            <person name="Lakatos P."/>
            <person name="Sugar L."/>
            <person name="Horn P."/>
            <person name="Barta E."/>
            <person name="Orosz L."/>
        </authorList>
    </citation>
    <scope>NUCLEOTIDE SEQUENCE [LARGE SCALE GENOMIC DNA]</scope>
    <source>
        <strain evidence="6">Hungarian</strain>
    </source>
</reference>
<organism evidence="6 7">
    <name type="scientific">Cervus elaphus hippelaphus</name>
    <name type="common">European red deer</name>
    <dbReference type="NCBI Taxonomy" id="46360"/>
    <lineage>
        <taxon>Eukaryota</taxon>
        <taxon>Metazoa</taxon>
        <taxon>Chordata</taxon>
        <taxon>Craniata</taxon>
        <taxon>Vertebrata</taxon>
        <taxon>Euteleostomi</taxon>
        <taxon>Mammalia</taxon>
        <taxon>Eutheria</taxon>
        <taxon>Laurasiatheria</taxon>
        <taxon>Artiodactyla</taxon>
        <taxon>Ruminantia</taxon>
        <taxon>Pecora</taxon>
        <taxon>Cervidae</taxon>
        <taxon>Cervinae</taxon>
        <taxon>Cervus</taxon>
    </lineage>
</organism>
<evidence type="ECO:0000259" key="5">
    <source>
        <dbReference type="Pfam" id="PF08623"/>
    </source>
</evidence>